<feature type="region of interest" description="Disordered" evidence="1">
    <location>
        <begin position="313"/>
        <end position="397"/>
    </location>
</feature>
<accession>A0A2K3DKL2</accession>
<dbReference type="OrthoDB" id="538203at2759"/>
<evidence type="ECO:0000313" key="3">
    <source>
        <dbReference type="Proteomes" id="UP000006906"/>
    </source>
</evidence>
<name>A0A2K3DKL2_CHLRE</name>
<organism evidence="2 3">
    <name type="scientific">Chlamydomonas reinhardtii</name>
    <name type="common">Chlamydomonas smithii</name>
    <dbReference type="NCBI Taxonomy" id="3055"/>
    <lineage>
        <taxon>Eukaryota</taxon>
        <taxon>Viridiplantae</taxon>
        <taxon>Chlorophyta</taxon>
        <taxon>core chlorophytes</taxon>
        <taxon>Chlorophyceae</taxon>
        <taxon>CS clade</taxon>
        <taxon>Chlamydomonadales</taxon>
        <taxon>Chlamydomonadaceae</taxon>
        <taxon>Chlamydomonas</taxon>
    </lineage>
</organism>
<reference evidence="2 3" key="1">
    <citation type="journal article" date="2007" name="Science">
        <title>The Chlamydomonas genome reveals the evolution of key animal and plant functions.</title>
        <authorList>
            <person name="Merchant S.S."/>
            <person name="Prochnik S.E."/>
            <person name="Vallon O."/>
            <person name="Harris E.H."/>
            <person name="Karpowicz S.J."/>
            <person name="Witman G.B."/>
            <person name="Terry A."/>
            <person name="Salamov A."/>
            <person name="Fritz-Laylin L.K."/>
            <person name="Marechal-Drouard L."/>
            <person name="Marshall W.F."/>
            <person name="Qu L.H."/>
            <person name="Nelson D.R."/>
            <person name="Sanderfoot A.A."/>
            <person name="Spalding M.H."/>
            <person name="Kapitonov V.V."/>
            <person name="Ren Q."/>
            <person name="Ferris P."/>
            <person name="Lindquist E."/>
            <person name="Shapiro H."/>
            <person name="Lucas S.M."/>
            <person name="Grimwood J."/>
            <person name="Schmutz J."/>
            <person name="Cardol P."/>
            <person name="Cerutti H."/>
            <person name="Chanfreau G."/>
            <person name="Chen C.L."/>
            <person name="Cognat V."/>
            <person name="Croft M.T."/>
            <person name="Dent R."/>
            <person name="Dutcher S."/>
            <person name="Fernandez E."/>
            <person name="Fukuzawa H."/>
            <person name="Gonzalez-Ballester D."/>
            <person name="Gonzalez-Halphen D."/>
            <person name="Hallmann A."/>
            <person name="Hanikenne M."/>
            <person name="Hippler M."/>
            <person name="Inwood W."/>
            <person name="Jabbari K."/>
            <person name="Kalanon M."/>
            <person name="Kuras R."/>
            <person name="Lefebvre P.A."/>
            <person name="Lemaire S.D."/>
            <person name="Lobanov A.V."/>
            <person name="Lohr M."/>
            <person name="Manuell A."/>
            <person name="Meier I."/>
            <person name="Mets L."/>
            <person name="Mittag M."/>
            <person name="Mittelmeier T."/>
            <person name="Moroney J.V."/>
            <person name="Moseley J."/>
            <person name="Napoli C."/>
            <person name="Nedelcu A.M."/>
            <person name="Niyogi K."/>
            <person name="Novoselov S.V."/>
            <person name="Paulsen I.T."/>
            <person name="Pazour G."/>
            <person name="Purton S."/>
            <person name="Ral J.P."/>
            <person name="Riano-Pachon D.M."/>
            <person name="Riekhof W."/>
            <person name="Rymarquis L."/>
            <person name="Schroda M."/>
            <person name="Stern D."/>
            <person name="Umen J."/>
            <person name="Willows R."/>
            <person name="Wilson N."/>
            <person name="Zimmer S.L."/>
            <person name="Allmer J."/>
            <person name="Balk J."/>
            <person name="Bisova K."/>
            <person name="Chen C.J."/>
            <person name="Elias M."/>
            <person name="Gendler K."/>
            <person name="Hauser C."/>
            <person name="Lamb M.R."/>
            <person name="Ledford H."/>
            <person name="Long J.C."/>
            <person name="Minagawa J."/>
            <person name="Page M.D."/>
            <person name="Pan J."/>
            <person name="Pootakham W."/>
            <person name="Roje S."/>
            <person name="Rose A."/>
            <person name="Stahlberg E."/>
            <person name="Terauchi A.M."/>
            <person name="Yang P."/>
            <person name="Ball S."/>
            <person name="Bowler C."/>
            <person name="Dieckmann C.L."/>
            <person name="Gladyshev V.N."/>
            <person name="Green P."/>
            <person name="Jorgensen R."/>
            <person name="Mayfield S."/>
            <person name="Mueller-Roeber B."/>
            <person name="Rajamani S."/>
            <person name="Sayre R.T."/>
            <person name="Brokstein P."/>
            <person name="Dubchak I."/>
            <person name="Goodstein D."/>
            <person name="Hornick L."/>
            <person name="Huang Y.W."/>
            <person name="Jhaveri J."/>
            <person name="Luo Y."/>
            <person name="Martinez D."/>
            <person name="Ngau W.C."/>
            <person name="Otillar B."/>
            <person name="Poliakov A."/>
            <person name="Porter A."/>
            <person name="Szajkowski L."/>
            <person name="Werner G."/>
            <person name="Zhou K."/>
            <person name="Grigoriev I.V."/>
            <person name="Rokhsar D.S."/>
            <person name="Grossman A.R."/>
        </authorList>
    </citation>
    <scope>NUCLEOTIDE SEQUENCE [LARGE SCALE GENOMIC DNA]</scope>
    <source>
        <strain evidence="3">CC-503</strain>
    </source>
</reference>
<evidence type="ECO:0000313" key="2">
    <source>
        <dbReference type="EMBL" id="PNW81063.1"/>
    </source>
</evidence>
<proteinExistence type="predicted"/>
<sequence>MAAFSMALARALLGFSAGLQYMLEPWVQYEAYDIHVANNLISDVWGAGLGVYGGLHVLMAHNTLMRVGSRSHAVEFNTGSRVCDADADAARCRALRRGGYGAWGPASVGDNPPDDLGVAIPSRDVLFVNNLIVNPPDNSTQWQHIQIMPPQPAAGGVPGPYARADEGLVIAGNLFWDGGADKALGVEDAEEPGCPQQALKPGEDSPPGCRVAQLLRDNLWSGPGAQPEWAGGAAAEGRGAEAAHLAAAVWAAGGLVLQQGSASAAAAVRVLVAPLPQFPPWPAEQLAPPGAAVVAELLSDVLGRQRGGGFDAPGAFALEGAPAAAPGPSPRPSSSPRASPTPSAAPAPHAAPKPSPTPALAPSSSPAPKPSPSSKPAPSPKRRRNPRKSPKPAKGRR</sequence>
<feature type="compositionally biased region" description="Basic residues" evidence="1">
    <location>
        <begin position="380"/>
        <end position="397"/>
    </location>
</feature>
<feature type="compositionally biased region" description="Low complexity" evidence="1">
    <location>
        <begin position="313"/>
        <end position="324"/>
    </location>
</feature>
<dbReference type="PaxDb" id="3055-EDP04000"/>
<dbReference type="AlphaFoldDB" id="A0A2K3DKL2"/>
<keyword evidence="3" id="KW-1185">Reference proteome</keyword>
<dbReference type="Gramene" id="PNW81063">
    <property type="protein sequence ID" value="PNW81063"/>
    <property type="gene ID" value="CHLRE_07g342600v5"/>
</dbReference>
<dbReference type="STRING" id="3055.A0A2K3DKL2"/>
<dbReference type="GeneID" id="5718106"/>
<gene>
    <name evidence="2" type="ORF">CHLRE_07g342600v5</name>
</gene>
<dbReference type="EMBL" id="CM008968">
    <property type="protein sequence ID" value="PNW81063.1"/>
    <property type="molecule type" value="Genomic_DNA"/>
</dbReference>
<dbReference type="SUPFAM" id="SSF51126">
    <property type="entry name" value="Pectin lyase-like"/>
    <property type="match status" value="1"/>
</dbReference>
<dbReference type="KEGG" id="cre:CHLRE_07g342600v5"/>
<dbReference type="RefSeq" id="XP_042922923.1">
    <property type="nucleotide sequence ID" value="XM_043064383.1"/>
</dbReference>
<feature type="compositionally biased region" description="Pro residues" evidence="1">
    <location>
        <begin position="343"/>
        <end position="379"/>
    </location>
</feature>
<dbReference type="InParanoid" id="A0A2K3DKL2"/>
<dbReference type="ExpressionAtlas" id="A0A2K3DKL2">
    <property type="expression patterns" value="baseline"/>
</dbReference>
<dbReference type="Proteomes" id="UP000006906">
    <property type="component" value="Chromosome 7"/>
</dbReference>
<protein>
    <recommendedName>
        <fullName evidence="4">Right handed beta helix domain-containing protein</fullName>
    </recommendedName>
</protein>
<evidence type="ECO:0008006" key="4">
    <source>
        <dbReference type="Google" id="ProtNLM"/>
    </source>
</evidence>
<evidence type="ECO:0000256" key="1">
    <source>
        <dbReference type="SAM" id="MobiDB-lite"/>
    </source>
</evidence>
<dbReference type="InterPro" id="IPR011050">
    <property type="entry name" value="Pectin_lyase_fold/virulence"/>
</dbReference>